<organism evidence="1 2">
    <name type="scientific">Aeromonas enteropelogenes</name>
    <name type="common">Aeromonas trota</name>
    <dbReference type="NCBI Taxonomy" id="29489"/>
    <lineage>
        <taxon>Bacteria</taxon>
        <taxon>Pseudomonadati</taxon>
        <taxon>Pseudomonadota</taxon>
        <taxon>Gammaproteobacteria</taxon>
        <taxon>Aeromonadales</taxon>
        <taxon>Aeromonadaceae</taxon>
        <taxon>Aeromonas</taxon>
    </lineage>
</organism>
<dbReference type="EMBL" id="JMGO02000002">
    <property type="protein sequence ID" value="KXU81651.1"/>
    <property type="molecule type" value="Genomic_DNA"/>
</dbReference>
<evidence type="ECO:0000313" key="2">
    <source>
        <dbReference type="Proteomes" id="UP000078435"/>
    </source>
</evidence>
<comment type="caution">
    <text evidence="1">The sequence shown here is derived from an EMBL/GenBank/DDBJ whole genome shotgun (WGS) entry which is preliminary data.</text>
</comment>
<evidence type="ECO:0008006" key="3">
    <source>
        <dbReference type="Google" id="ProtNLM"/>
    </source>
</evidence>
<sequence>MRISGLLLLTLLGGCQADADTLEQAISASLAKQDYRLIVRAGRGEVAPGIAASEQEAAKARCGVRYLDGLGDVIKPEQKEAHAKLSAYAAEYNRRMLVHCPQVPAGHQQ</sequence>
<dbReference type="PROSITE" id="PS51257">
    <property type="entry name" value="PROKAR_LIPOPROTEIN"/>
    <property type="match status" value="1"/>
</dbReference>
<protein>
    <recommendedName>
        <fullName evidence="3">Lipoprotein</fullName>
    </recommendedName>
</protein>
<dbReference type="OrthoDB" id="5593146at2"/>
<proteinExistence type="predicted"/>
<accession>A0A175VLY9</accession>
<dbReference type="STRING" id="29489.VL01_09805"/>
<reference evidence="1 2" key="1">
    <citation type="submission" date="2016-02" db="EMBL/GenBank/DDBJ databases">
        <title>Draft genome sequence of Aeromonas trota strain 1999lcr isolated from cerebrospinal fluid (CSF).</title>
        <authorList>
            <person name="Dallagassa C.B."/>
            <person name="Prediger K.C."/>
            <person name="Weiss V.A."/>
            <person name="Assis F.E."/>
            <person name="Baura V."/>
            <person name="Cruz L.M."/>
            <person name="Souza E.M."/>
            <person name="Pedrosa F.O."/>
            <person name="Fadel-Picheth C.M."/>
        </authorList>
    </citation>
    <scope>NUCLEOTIDE SEQUENCE [LARGE SCALE GENOMIC DNA]</scope>
    <source>
        <strain evidence="1 2">1999lcr</strain>
    </source>
</reference>
<evidence type="ECO:0000313" key="1">
    <source>
        <dbReference type="EMBL" id="KXU81651.1"/>
    </source>
</evidence>
<dbReference type="RefSeq" id="WP_026455802.1">
    <property type="nucleotide sequence ID" value="NZ_CP082887.1"/>
</dbReference>
<dbReference type="AlphaFoldDB" id="A0A175VLY9"/>
<name>A0A175VLY9_AEREN</name>
<gene>
    <name evidence="1" type="ORF">LCR_08100</name>
</gene>
<dbReference type="Proteomes" id="UP000078435">
    <property type="component" value="Unassembled WGS sequence"/>
</dbReference>